<name>A0AA84ZM53_9TREM</name>
<protein>
    <submittedName>
        <fullName evidence="3">Uncharacterized protein</fullName>
    </submittedName>
</protein>
<evidence type="ECO:0000313" key="2">
    <source>
        <dbReference type="Proteomes" id="UP000050790"/>
    </source>
</evidence>
<feature type="transmembrane region" description="Helical" evidence="1">
    <location>
        <begin position="32"/>
        <end position="50"/>
    </location>
</feature>
<evidence type="ECO:0000313" key="3">
    <source>
        <dbReference type="WBParaSite" id="SMRG1_37730.1"/>
    </source>
</evidence>
<feature type="transmembrane region" description="Helical" evidence="1">
    <location>
        <begin position="62"/>
        <end position="84"/>
    </location>
</feature>
<accession>A0AA84ZM53</accession>
<proteinExistence type="predicted"/>
<dbReference type="WBParaSite" id="SMRG1_37730.1">
    <property type="protein sequence ID" value="SMRG1_37730.1"/>
    <property type="gene ID" value="SMRG1_37730"/>
</dbReference>
<keyword evidence="1" id="KW-0812">Transmembrane</keyword>
<keyword evidence="1" id="KW-0472">Membrane</keyword>
<keyword evidence="1" id="KW-1133">Transmembrane helix</keyword>
<organism evidence="2 3">
    <name type="scientific">Schistosoma margrebowiei</name>
    <dbReference type="NCBI Taxonomy" id="48269"/>
    <lineage>
        <taxon>Eukaryota</taxon>
        <taxon>Metazoa</taxon>
        <taxon>Spiralia</taxon>
        <taxon>Lophotrochozoa</taxon>
        <taxon>Platyhelminthes</taxon>
        <taxon>Trematoda</taxon>
        <taxon>Digenea</taxon>
        <taxon>Strigeidida</taxon>
        <taxon>Schistosomatoidea</taxon>
        <taxon>Schistosomatidae</taxon>
        <taxon>Schistosoma</taxon>
    </lineage>
</organism>
<evidence type="ECO:0000256" key="1">
    <source>
        <dbReference type="SAM" id="Phobius"/>
    </source>
</evidence>
<reference evidence="3" key="1">
    <citation type="submission" date="2023-11" db="UniProtKB">
        <authorList>
            <consortium name="WormBaseParasite"/>
        </authorList>
    </citation>
    <scope>IDENTIFICATION</scope>
</reference>
<dbReference type="Proteomes" id="UP000050790">
    <property type="component" value="Unassembled WGS sequence"/>
</dbReference>
<sequence>MKESTVEGGGIDDSSRLRKLTTMDDSCPSCRVVGSIIPLTLSAYIVYACKDQVSKYGGVKKVSYLTICTSMSLGLLYLGGSQLFSRWNEKQPMKAS</sequence>
<dbReference type="AlphaFoldDB" id="A0AA84ZM53"/>